<name>X1VEN3_9ZZZZ</name>
<dbReference type="EMBL" id="BARW01030368">
    <property type="protein sequence ID" value="GAJ05145.1"/>
    <property type="molecule type" value="Genomic_DNA"/>
</dbReference>
<proteinExistence type="predicted"/>
<comment type="caution">
    <text evidence="2">The sequence shown here is derived from an EMBL/GenBank/DDBJ whole genome shotgun (WGS) entry which is preliminary data.</text>
</comment>
<evidence type="ECO:0000313" key="2">
    <source>
        <dbReference type="EMBL" id="GAJ05145.1"/>
    </source>
</evidence>
<evidence type="ECO:0000256" key="1">
    <source>
        <dbReference type="SAM" id="MobiDB-lite"/>
    </source>
</evidence>
<dbReference type="AlphaFoldDB" id="X1VEN3"/>
<organism evidence="2">
    <name type="scientific">marine sediment metagenome</name>
    <dbReference type="NCBI Taxonomy" id="412755"/>
    <lineage>
        <taxon>unclassified sequences</taxon>
        <taxon>metagenomes</taxon>
        <taxon>ecological metagenomes</taxon>
    </lineage>
</organism>
<sequence>MPKYRRVARQEFPSTDPARRGAIDVMYVYVDERFQTVSIRFPLEQDSPEKVREELRKKSEAAAAGGQEEVDI</sequence>
<feature type="region of interest" description="Disordered" evidence="1">
    <location>
        <begin position="47"/>
        <end position="72"/>
    </location>
</feature>
<feature type="compositionally biased region" description="Basic and acidic residues" evidence="1">
    <location>
        <begin position="47"/>
        <end position="60"/>
    </location>
</feature>
<gene>
    <name evidence="2" type="ORF">S12H4_48566</name>
</gene>
<accession>X1VEN3</accession>
<protein>
    <submittedName>
        <fullName evidence="2">Uncharacterized protein</fullName>
    </submittedName>
</protein>
<reference evidence="2" key="1">
    <citation type="journal article" date="2014" name="Front. Microbiol.">
        <title>High frequency of phylogenetically diverse reductive dehalogenase-homologous genes in deep subseafloor sedimentary metagenomes.</title>
        <authorList>
            <person name="Kawai M."/>
            <person name="Futagami T."/>
            <person name="Toyoda A."/>
            <person name="Takaki Y."/>
            <person name="Nishi S."/>
            <person name="Hori S."/>
            <person name="Arai W."/>
            <person name="Tsubouchi T."/>
            <person name="Morono Y."/>
            <person name="Uchiyama I."/>
            <person name="Ito T."/>
            <person name="Fujiyama A."/>
            <person name="Inagaki F."/>
            <person name="Takami H."/>
        </authorList>
    </citation>
    <scope>NUCLEOTIDE SEQUENCE</scope>
    <source>
        <strain evidence="2">Expedition CK06-06</strain>
    </source>
</reference>